<dbReference type="CDD" id="cd03017">
    <property type="entry name" value="PRX_BCP"/>
    <property type="match status" value="1"/>
</dbReference>
<evidence type="ECO:0000256" key="10">
    <source>
        <dbReference type="ARBA" id="ARBA00038489"/>
    </source>
</evidence>
<evidence type="ECO:0000313" key="15">
    <source>
        <dbReference type="EMBL" id="BCB26914.1"/>
    </source>
</evidence>
<evidence type="ECO:0000256" key="9">
    <source>
        <dbReference type="ARBA" id="ARBA00032824"/>
    </source>
</evidence>
<evidence type="ECO:0000256" key="5">
    <source>
        <dbReference type="ARBA" id="ARBA00022862"/>
    </source>
</evidence>
<dbReference type="InterPro" id="IPR050924">
    <property type="entry name" value="Peroxiredoxin_BCP/PrxQ"/>
</dbReference>
<evidence type="ECO:0000256" key="7">
    <source>
        <dbReference type="ARBA" id="ARBA00023157"/>
    </source>
</evidence>
<keyword evidence="8" id="KW-0676">Redox-active center</keyword>
<comment type="function">
    <text evidence="1">Thiol-specific peroxidase that catalyzes the reduction of hydrogen peroxide and organic hydroperoxides to water and alcohols, respectively. Plays a role in cell protection against oxidative stress by detoxifying peroxides and as sensor of hydrogen peroxide-mediated signaling events.</text>
</comment>
<dbReference type="SUPFAM" id="SSF52833">
    <property type="entry name" value="Thioredoxin-like"/>
    <property type="match status" value="1"/>
</dbReference>
<dbReference type="PROSITE" id="PS51352">
    <property type="entry name" value="THIOREDOXIN_2"/>
    <property type="match status" value="1"/>
</dbReference>
<comment type="subunit">
    <text evidence="2">Monomer.</text>
</comment>
<reference evidence="16" key="1">
    <citation type="submission" date="2020-03" db="EMBL/GenBank/DDBJ databases">
        <title>Complete genome sequence of sulfur-oxidizing bacterium skT11.</title>
        <authorList>
            <person name="Kanda M."/>
            <person name="Kojima H."/>
            <person name="Fukui M."/>
        </authorList>
    </citation>
    <scope>NUCLEOTIDE SEQUENCE [LARGE SCALE GENOMIC DNA]</scope>
    <source>
        <strain evidence="16">skT11</strain>
    </source>
</reference>
<dbReference type="RefSeq" id="WP_173063594.1">
    <property type="nucleotide sequence ID" value="NZ_AP022853.1"/>
</dbReference>
<keyword evidence="6" id="KW-0560">Oxidoreductase</keyword>
<evidence type="ECO:0000256" key="1">
    <source>
        <dbReference type="ARBA" id="ARBA00003330"/>
    </source>
</evidence>
<evidence type="ECO:0000256" key="2">
    <source>
        <dbReference type="ARBA" id="ARBA00011245"/>
    </source>
</evidence>
<dbReference type="Pfam" id="PF00578">
    <property type="entry name" value="AhpC-TSA"/>
    <property type="match status" value="1"/>
</dbReference>
<comment type="catalytic activity">
    <reaction evidence="12">
        <text>a hydroperoxide + [thioredoxin]-dithiol = an alcohol + [thioredoxin]-disulfide + H2O</text>
        <dbReference type="Rhea" id="RHEA:62620"/>
        <dbReference type="Rhea" id="RHEA-COMP:10698"/>
        <dbReference type="Rhea" id="RHEA-COMP:10700"/>
        <dbReference type="ChEBI" id="CHEBI:15377"/>
        <dbReference type="ChEBI" id="CHEBI:29950"/>
        <dbReference type="ChEBI" id="CHEBI:30879"/>
        <dbReference type="ChEBI" id="CHEBI:35924"/>
        <dbReference type="ChEBI" id="CHEBI:50058"/>
        <dbReference type="EC" id="1.11.1.24"/>
    </reaction>
</comment>
<dbReference type="InterPro" id="IPR036249">
    <property type="entry name" value="Thioredoxin-like_sf"/>
</dbReference>
<evidence type="ECO:0000256" key="13">
    <source>
        <dbReference type="PIRSR" id="PIRSR000239-1"/>
    </source>
</evidence>
<dbReference type="FunFam" id="3.40.30.10:FF:000007">
    <property type="entry name" value="Thioredoxin-dependent thiol peroxidase"/>
    <property type="match status" value="1"/>
</dbReference>
<evidence type="ECO:0000256" key="6">
    <source>
        <dbReference type="ARBA" id="ARBA00023002"/>
    </source>
</evidence>
<name>A0A6F8VB77_9PROT</name>
<dbReference type="InterPro" id="IPR024706">
    <property type="entry name" value="Peroxiredoxin_AhpC-typ"/>
</dbReference>
<dbReference type="Proteomes" id="UP000502260">
    <property type="component" value="Chromosome"/>
</dbReference>
<dbReference type="InterPro" id="IPR000866">
    <property type="entry name" value="AhpC/TSA"/>
</dbReference>
<dbReference type="PIRSF" id="PIRSF000239">
    <property type="entry name" value="AHPC"/>
    <property type="match status" value="1"/>
</dbReference>
<dbReference type="EC" id="1.11.1.24" evidence="3"/>
<dbReference type="GO" id="GO:0034599">
    <property type="term" value="P:cellular response to oxidative stress"/>
    <property type="evidence" value="ECO:0007669"/>
    <property type="project" value="TreeGrafter"/>
</dbReference>
<protein>
    <recommendedName>
        <fullName evidence="3">thioredoxin-dependent peroxiredoxin</fullName>
        <ecNumber evidence="3">1.11.1.24</ecNumber>
    </recommendedName>
    <alternativeName>
        <fullName evidence="9">Thioredoxin peroxidase</fullName>
    </alternativeName>
    <alternativeName>
        <fullName evidence="11">Thioredoxin-dependent peroxiredoxin Bcp</fullName>
    </alternativeName>
</protein>
<keyword evidence="5" id="KW-0049">Antioxidant</keyword>
<dbReference type="GO" id="GO:0005737">
    <property type="term" value="C:cytoplasm"/>
    <property type="evidence" value="ECO:0007669"/>
    <property type="project" value="TreeGrafter"/>
</dbReference>
<proteinExistence type="inferred from homology"/>
<organism evidence="15 16">
    <name type="scientific">Sulfurimicrobium lacus</name>
    <dbReference type="NCBI Taxonomy" id="2715678"/>
    <lineage>
        <taxon>Bacteria</taxon>
        <taxon>Pseudomonadati</taxon>
        <taxon>Pseudomonadota</taxon>
        <taxon>Betaproteobacteria</taxon>
        <taxon>Nitrosomonadales</taxon>
        <taxon>Sulfuricellaceae</taxon>
        <taxon>Sulfurimicrobium</taxon>
    </lineage>
</organism>
<evidence type="ECO:0000256" key="11">
    <source>
        <dbReference type="ARBA" id="ARBA00042639"/>
    </source>
</evidence>
<gene>
    <name evidence="15" type="ORF">SKTS_18000</name>
</gene>
<keyword evidence="7" id="KW-1015">Disulfide bond</keyword>
<evidence type="ECO:0000256" key="4">
    <source>
        <dbReference type="ARBA" id="ARBA00022559"/>
    </source>
</evidence>
<feature type="domain" description="Thioredoxin" evidence="14">
    <location>
        <begin position="1"/>
        <end position="150"/>
    </location>
</feature>
<accession>A0A6F8VB77</accession>
<dbReference type="InterPro" id="IPR013766">
    <property type="entry name" value="Thioredoxin_domain"/>
</dbReference>
<keyword evidence="16" id="KW-1185">Reference proteome</keyword>
<evidence type="ECO:0000256" key="3">
    <source>
        <dbReference type="ARBA" id="ARBA00013017"/>
    </source>
</evidence>
<dbReference type="Gene3D" id="3.40.30.10">
    <property type="entry name" value="Glutaredoxin"/>
    <property type="match status" value="1"/>
</dbReference>
<dbReference type="PANTHER" id="PTHR42801">
    <property type="entry name" value="THIOREDOXIN-DEPENDENT PEROXIDE REDUCTASE"/>
    <property type="match status" value="1"/>
</dbReference>
<evidence type="ECO:0000256" key="8">
    <source>
        <dbReference type="ARBA" id="ARBA00023284"/>
    </source>
</evidence>
<evidence type="ECO:0000256" key="12">
    <source>
        <dbReference type="ARBA" id="ARBA00049091"/>
    </source>
</evidence>
<keyword evidence="4" id="KW-0575">Peroxidase</keyword>
<dbReference type="PANTHER" id="PTHR42801:SF4">
    <property type="entry name" value="AHPC_TSA FAMILY PROTEIN"/>
    <property type="match status" value="1"/>
</dbReference>
<comment type="similarity">
    <text evidence="10">Belongs to the peroxiredoxin family. BCP/PrxQ subfamily.</text>
</comment>
<evidence type="ECO:0000313" key="16">
    <source>
        <dbReference type="Proteomes" id="UP000502260"/>
    </source>
</evidence>
<dbReference type="KEGG" id="slac:SKTS_18000"/>
<dbReference type="EMBL" id="AP022853">
    <property type="protein sequence ID" value="BCB26914.1"/>
    <property type="molecule type" value="Genomic_DNA"/>
</dbReference>
<evidence type="ECO:0000259" key="14">
    <source>
        <dbReference type="PROSITE" id="PS51352"/>
    </source>
</evidence>
<feature type="active site" description="Cysteine sulfenic acid (-SOH) intermediate; for peroxidase activity" evidence="13">
    <location>
        <position position="41"/>
    </location>
</feature>
<dbReference type="GO" id="GO:0008379">
    <property type="term" value="F:thioredoxin peroxidase activity"/>
    <property type="evidence" value="ECO:0007669"/>
    <property type="project" value="TreeGrafter"/>
</dbReference>
<dbReference type="GO" id="GO:0045454">
    <property type="term" value="P:cell redox homeostasis"/>
    <property type="evidence" value="ECO:0007669"/>
    <property type="project" value="TreeGrafter"/>
</dbReference>
<dbReference type="AlphaFoldDB" id="A0A6F8VB77"/>
<sequence>MNQPIPDFDLPATGGTPFQLSALRGKKVVLYFYPKDSTPGCTTEAQQFRDLYPQFQAAGCAVYGISRDSMKSHENFKAKQELPFELLSDGEEKACGLFGVIKMKNMYGKQVRGIERSTFVFDAAGELRREWRGVKVPGHAQEVLEFVKAL</sequence>